<protein>
    <recommendedName>
        <fullName evidence="5">Rz protein</fullName>
    </recommendedName>
</protein>
<reference evidence="3 4" key="1">
    <citation type="journal article" date="2017" name="J. Antimicrob. Chemother.">
        <title>Characterization of the population structure, drug resistance mechanisms and plasmids of the community-associated Enterobacter cloacae complex in China.</title>
        <authorList>
            <person name="Zhou K."/>
            <person name="Yu W."/>
            <person name="Cao X."/>
            <person name="Shen P."/>
            <person name="Lu H."/>
            <person name="Luo Q."/>
            <person name="Rossen J.W.A."/>
            <person name="Xiao Y."/>
        </authorList>
    </citation>
    <scope>NUCLEOTIDE SEQUENCE [LARGE SCALE GENOMIC DNA]</scope>
    <source>
        <strain evidence="3 4">ECC904</strain>
    </source>
</reference>
<accession>A0A2J0Q4G3</accession>
<proteinExistence type="predicted"/>
<organism evidence="3 4">
    <name type="scientific">Enterobacter hormaechei</name>
    <dbReference type="NCBI Taxonomy" id="158836"/>
    <lineage>
        <taxon>Bacteria</taxon>
        <taxon>Pseudomonadati</taxon>
        <taxon>Pseudomonadota</taxon>
        <taxon>Gammaproteobacteria</taxon>
        <taxon>Enterobacterales</taxon>
        <taxon>Enterobacteriaceae</taxon>
        <taxon>Enterobacter</taxon>
        <taxon>Enterobacter cloacae complex</taxon>
    </lineage>
</organism>
<gene>
    <name evidence="3" type="ORF">B9Q30_00965</name>
</gene>
<dbReference type="OrthoDB" id="6595009at2"/>
<evidence type="ECO:0000256" key="1">
    <source>
        <dbReference type="SAM" id="MobiDB-lite"/>
    </source>
</evidence>
<evidence type="ECO:0000256" key="2">
    <source>
        <dbReference type="SAM" id="Phobius"/>
    </source>
</evidence>
<dbReference type="EMBL" id="NEEW01000001">
    <property type="protein sequence ID" value="PJD89119.1"/>
    <property type="molecule type" value="Genomic_DNA"/>
</dbReference>
<feature type="transmembrane region" description="Helical" evidence="2">
    <location>
        <begin position="6"/>
        <end position="27"/>
    </location>
</feature>
<dbReference type="Proteomes" id="UP000229974">
    <property type="component" value="Unassembled WGS sequence"/>
</dbReference>
<feature type="compositionally biased region" description="Basic and acidic residues" evidence="1">
    <location>
        <begin position="80"/>
        <end position="92"/>
    </location>
</feature>
<evidence type="ECO:0008006" key="5">
    <source>
        <dbReference type="Google" id="ProtNLM"/>
    </source>
</evidence>
<feature type="region of interest" description="Disordered" evidence="1">
    <location>
        <begin position="30"/>
        <end position="92"/>
    </location>
</feature>
<evidence type="ECO:0000313" key="3">
    <source>
        <dbReference type="EMBL" id="PJD89119.1"/>
    </source>
</evidence>
<comment type="caution">
    <text evidence="3">The sequence shown here is derived from an EMBL/GenBank/DDBJ whole genome shotgun (WGS) entry which is preliminary data.</text>
</comment>
<keyword evidence="2" id="KW-1133">Transmembrane helix</keyword>
<feature type="compositionally biased region" description="Basic and acidic residues" evidence="1">
    <location>
        <begin position="30"/>
        <end position="61"/>
    </location>
</feature>
<keyword evidence="2" id="KW-0812">Transmembrane</keyword>
<evidence type="ECO:0000313" key="4">
    <source>
        <dbReference type="Proteomes" id="UP000229974"/>
    </source>
</evidence>
<dbReference type="RefSeq" id="WP_045898244.1">
    <property type="nucleotide sequence ID" value="NZ_CAXSGA010000030.1"/>
</dbReference>
<name>A0A2J0Q4G3_9ENTR</name>
<keyword evidence="2" id="KW-0472">Membrane</keyword>
<feature type="compositionally biased region" description="Polar residues" evidence="1">
    <location>
        <begin position="62"/>
        <end position="71"/>
    </location>
</feature>
<dbReference type="AlphaFoldDB" id="A0A2J0Q4G3"/>
<sequence length="92" mass="10143">MTTLKSVLAAIGVAILMVLGAFGVGRFRGREQAEEKADRQRTEEKASAIESAAERRVEATKEASNVQQNVNRMPDDDVDRELRDTWKRPGGG</sequence>